<evidence type="ECO:0000256" key="1">
    <source>
        <dbReference type="SAM" id="SignalP"/>
    </source>
</evidence>
<dbReference type="Gene3D" id="3.40.50.880">
    <property type="match status" value="1"/>
</dbReference>
<sequence>MTKRFSRRPLAICAAAALLSAGAAHAAPDSIATVAARLASPPPEARPLMRWWWFGPAVAKPELEREIRAMKAGGFGGFEIQPVYPMELDDPARGIKNVPYMSKEFLDAVSFANRTGRANGLRVDMTLASGWPYGGPHISVDQAASRLRMATVDIPANSSSFALPVVMSGEKLVAVFTGEGKGADFDANRLALAKPGAAVNGRVEISPDPRARVAVAFIASRTGQQVKRAALDADGFVLDHLSEKAVEHHLKTVAEPLLKAFGDQPPYSVFSDSLEVYGTDWTDDFIEQFRKRRGYDLTPYLPQLWTGNGDAAAGVRHDWVKTQTELADERYLSRIDAWAKAHKTRFRSQTYGEPAVSLSSNRLVDLPEGEGPQFRQFSFTRLATSAGHLYGKAVISAETWTWLHSPAFSATPLDMKAEADRMLLEGVNQFVGHGWPYTPPGTVEPGYSFYAAAVFNDHNPWWSVMPDVTGYLTRMSYLMRQGEPANQVAVLLPNDDVYAATEPGKVTLSGHMAKYVTPELTTQILDAGQNLDYVDADAILALGLHHPVLVMPHVTRLAPAVLARLSAYVRGGGKIIAVGGKPSLAPGLLDAQRQSEQVRQAADALFASGPNVVLVRDDAAVGAALAAMLAPDMKLSADVSDVGFVRRKLADADIYFVANTSNHDVSANASFGSKRQYAAWLEPDSGKLVRAERQPQLKLAPYESRVLVFSDKPLAAAEPQRLDAPAVVADLGQDWRVSFGKGASVQMQKLRSWTDDDATRYFSGVAVYSKDVTLAADQIAGRRIVIDFGPGTALDSTPKVPAGMRAMLESPVREAAQVYVNGKLAGSVWHAPYTADVSSLLVPGANKIEVRVANLALNVLAGHALPDYRLLWGRYGKRFEPQDTQLIAPKPAGILGPVKLVGEKIL</sequence>
<dbReference type="InterPro" id="IPR008979">
    <property type="entry name" value="Galactose-bd-like_sf"/>
</dbReference>
<evidence type="ECO:0000313" key="3">
    <source>
        <dbReference type="Proteomes" id="UP001204621"/>
    </source>
</evidence>
<dbReference type="NCBIfam" id="NF045579">
    <property type="entry name" value="rhamnoside_JR"/>
    <property type="match status" value="1"/>
</dbReference>
<dbReference type="EMBL" id="JANUGU010000001">
    <property type="protein sequence ID" value="MCS0657237.1"/>
    <property type="molecule type" value="Genomic_DNA"/>
</dbReference>
<dbReference type="PANTHER" id="PTHR36848:SF2">
    <property type="entry name" value="SECRETED PROTEIN"/>
    <property type="match status" value="1"/>
</dbReference>
<dbReference type="CDD" id="cd03143">
    <property type="entry name" value="A4_beta-galactosidase_middle_domain"/>
    <property type="match status" value="1"/>
</dbReference>
<reference evidence="2 3" key="1">
    <citation type="submission" date="2022-08" db="EMBL/GenBank/DDBJ databases">
        <title>Reclassification of Massilia species as members of the genera Telluria, Duganella, Pseudoduganella, Mokoshia gen. nov. and Zemynaea gen. nov. using orthogonal and non-orthogonal genome-based approaches.</title>
        <authorList>
            <person name="Bowman J.P."/>
        </authorList>
    </citation>
    <scope>NUCLEOTIDE SEQUENCE [LARGE SCALE GENOMIC DNA]</scope>
    <source>
        <strain evidence="2 3">JCM 31606</strain>
    </source>
</reference>
<accession>A0ABT2CTD4</accession>
<keyword evidence="1" id="KW-0732">Signal</keyword>
<dbReference type="PANTHER" id="PTHR36848">
    <property type="entry name" value="DNA-BINDING PROTEIN (PUTATIVE SECRETED PROTEIN)-RELATED"/>
    <property type="match status" value="1"/>
</dbReference>
<organism evidence="2 3">
    <name type="scientific">Massilia terrae</name>
    <dbReference type="NCBI Taxonomy" id="1811224"/>
    <lineage>
        <taxon>Bacteria</taxon>
        <taxon>Pseudomonadati</taxon>
        <taxon>Pseudomonadota</taxon>
        <taxon>Betaproteobacteria</taxon>
        <taxon>Burkholderiales</taxon>
        <taxon>Oxalobacteraceae</taxon>
        <taxon>Telluria group</taxon>
        <taxon>Massilia</taxon>
    </lineage>
</organism>
<evidence type="ECO:0000313" key="2">
    <source>
        <dbReference type="EMBL" id="MCS0657237.1"/>
    </source>
</evidence>
<gene>
    <name evidence="2" type="ORF">NX778_04070</name>
</gene>
<dbReference type="InterPro" id="IPR029062">
    <property type="entry name" value="Class_I_gatase-like"/>
</dbReference>
<feature type="chain" id="PRO_5046310622" evidence="1">
    <location>
        <begin position="27"/>
        <end position="906"/>
    </location>
</feature>
<dbReference type="GO" id="GO:0016787">
    <property type="term" value="F:hydrolase activity"/>
    <property type="evidence" value="ECO:0007669"/>
    <property type="project" value="UniProtKB-KW"/>
</dbReference>
<dbReference type="InterPro" id="IPR053161">
    <property type="entry name" value="Ulvan_degrading_GH"/>
</dbReference>
<proteinExistence type="predicted"/>
<keyword evidence="2" id="KW-0378">Hydrolase</keyword>
<dbReference type="RefSeq" id="WP_258810390.1">
    <property type="nucleotide sequence ID" value="NZ_JANUGU010000001.1"/>
</dbReference>
<keyword evidence="3" id="KW-1185">Reference proteome</keyword>
<protein>
    <submittedName>
        <fullName evidence="2">Glycosyl hydrolase</fullName>
    </submittedName>
</protein>
<feature type="signal peptide" evidence="1">
    <location>
        <begin position="1"/>
        <end position="26"/>
    </location>
</feature>
<dbReference type="Proteomes" id="UP001204621">
    <property type="component" value="Unassembled WGS sequence"/>
</dbReference>
<dbReference type="SUPFAM" id="SSF49785">
    <property type="entry name" value="Galactose-binding domain-like"/>
    <property type="match status" value="1"/>
</dbReference>
<dbReference type="Gene3D" id="2.60.120.260">
    <property type="entry name" value="Galactose-binding domain-like"/>
    <property type="match status" value="1"/>
</dbReference>
<dbReference type="Pfam" id="PF17132">
    <property type="entry name" value="Glyco_hydro_106"/>
    <property type="match status" value="2"/>
</dbReference>
<comment type="caution">
    <text evidence="2">The sequence shown here is derived from an EMBL/GenBank/DDBJ whole genome shotgun (WGS) entry which is preliminary data.</text>
</comment>
<name>A0ABT2CTD4_9BURK</name>